<evidence type="ECO:0000256" key="1">
    <source>
        <dbReference type="ARBA" id="ARBA00004141"/>
    </source>
</evidence>
<keyword evidence="17" id="KW-1185">Reference proteome</keyword>
<evidence type="ECO:0000259" key="14">
    <source>
        <dbReference type="PROSITE" id="PS51192"/>
    </source>
</evidence>
<feature type="compositionally biased region" description="Basic and acidic residues" evidence="11">
    <location>
        <begin position="141"/>
        <end position="175"/>
    </location>
</feature>
<dbReference type="InterPro" id="IPR000608">
    <property type="entry name" value="UBC"/>
</dbReference>
<feature type="region of interest" description="Disordered" evidence="11">
    <location>
        <begin position="1324"/>
        <end position="1344"/>
    </location>
</feature>
<protein>
    <submittedName>
        <fullName evidence="16">P-type ATPase</fullName>
    </submittedName>
</protein>
<dbReference type="SUPFAM" id="SSF81660">
    <property type="entry name" value="Metal cation-transporting ATPase, ATP-binding domain N"/>
    <property type="match status" value="1"/>
</dbReference>
<dbReference type="EMBL" id="MDYQ01000070">
    <property type="protein sequence ID" value="PRP84051.1"/>
    <property type="molecule type" value="Genomic_DNA"/>
</dbReference>
<evidence type="ECO:0000256" key="11">
    <source>
        <dbReference type="SAM" id="MobiDB-lite"/>
    </source>
</evidence>
<feature type="region of interest" description="Disordered" evidence="11">
    <location>
        <begin position="40"/>
        <end position="94"/>
    </location>
</feature>
<feature type="transmembrane region" description="Helical" evidence="12">
    <location>
        <begin position="1399"/>
        <end position="1421"/>
    </location>
</feature>
<dbReference type="Gene3D" id="3.10.110.10">
    <property type="entry name" value="Ubiquitin Conjugating Enzyme"/>
    <property type="match status" value="1"/>
</dbReference>
<evidence type="ECO:0000259" key="15">
    <source>
        <dbReference type="PROSITE" id="PS51194"/>
    </source>
</evidence>
<comment type="caution">
    <text evidence="16">The sequence shown here is derived from an EMBL/GenBank/DDBJ whole genome shotgun (WGS) entry which is preliminary data.</text>
</comment>
<dbReference type="InterPro" id="IPR016135">
    <property type="entry name" value="UBQ-conjugating_enzyme/RWD"/>
</dbReference>
<dbReference type="PRINTS" id="PR00119">
    <property type="entry name" value="CATATPASE"/>
</dbReference>
<evidence type="ECO:0000256" key="9">
    <source>
        <dbReference type="ARBA" id="ARBA00022989"/>
    </source>
</evidence>
<dbReference type="InterPro" id="IPR019474">
    <property type="entry name" value="Ub_conjug_fac_E4_core"/>
</dbReference>
<feature type="region of interest" description="Disordered" evidence="11">
    <location>
        <begin position="3513"/>
        <end position="3537"/>
    </location>
</feature>
<dbReference type="PROSITE" id="PS51192">
    <property type="entry name" value="HELICASE_ATP_BIND_1"/>
    <property type="match status" value="1"/>
</dbReference>
<dbReference type="NCBIfam" id="TIGR01494">
    <property type="entry name" value="ATPase_P-type"/>
    <property type="match status" value="2"/>
</dbReference>
<evidence type="ECO:0000256" key="7">
    <source>
        <dbReference type="ARBA" id="ARBA00022840"/>
    </source>
</evidence>
<dbReference type="InterPro" id="IPR008250">
    <property type="entry name" value="ATPase_P-typ_transduc_dom_A_sf"/>
</dbReference>
<dbReference type="Pfam" id="PF00271">
    <property type="entry name" value="Helicase_C"/>
    <property type="match status" value="1"/>
</dbReference>
<evidence type="ECO:0000259" key="13">
    <source>
        <dbReference type="PROSITE" id="PS50127"/>
    </source>
</evidence>
<dbReference type="Pfam" id="PF00690">
    <property type="entry name" value="Cation_ATPase_N"/>
    <property type="match status" value="1"/>
</dbReference>
<dbReference type="GO" id="GO:0016567">
    <property type="term" value="P:protein ubiquitination"/>
    <property type="evidence" value="ECO:0007669"/>
    <property type="project" value="InterPro"/>
</dbReference>
<keyword evidence="5" id="KW-0833">Ubl conjugation pathway</keyword>
<reference evidence="16 17" key="1">
    <citation type="journal article" date="2018" name="Genome Biol. Evol.">
        <title>Multiple Roots of Fruiting Body Formation in Amoebozoa.</title>
        <authorList>
            <person name="Hillmann F."/>
            <person name="Forbes G."/>
            <person name="Novohradska S."/>
            <person name="Ferling I."/>
            <person name="Riege K."/>
            <person name="Groth M."/>
            <person name="Westermann M."/>
            <person name="Marz M."/>
            <person name="Spaller T."/>
            <person name="Winckler T."/>
            <person name="Schaap P."/>
            <person name="Glockner G."/>
        </authorList>
    </citation>
    <scope>NUCLEOTIDE SEQUENCE [LARGE SCALE GENOMIC DNA]</scope>
    <source>
        <strain evidence="16 17">Jena</strain>
    </source>
</reference>
<evidence type="ECO:0000256" key="8">
    <source>
        <dbReference type="ARBA" id="ARBA00022967"/>
    </source>
</evidence>
<dbReference type="GO" id="GO:0005886">
    <property type="term" value="C:plasma membrane"/>
    <property type="evidence" value="ECO:0007669"/>
    <property type="project" value="TreeGrafter"/>
</dbReference>
<dbReference type="GO" id="GO:1990573">
    <property type="term" value="P:potassium ion import across plasma membrane"/>
    <property type="evidence" value="ECO:0007669"/>
    <property type="project" value="TreeGrafter"/>
</dbReference>
<feature type="transmembrane region" description="Helical" evidence="12">
    <location>
        <begin position="2079"/>
        <end position="2100"/>
    </location>
</feature>
<dbReference type="InterPro" id="IPR036412">
    <property type="entry name" value="HAD-like_sf"/>
</dbReference>
<dbReference type="GO" id="GO:0006511">
    <property type="term" value="P:ubiquitin-dependent protein catabolic process"/>
    <property type="evidence" value="ECO:0007669"/>
    <property type="project" value="InterPro"/>
</dbReference>
<dbReference type="Pfam" id="PF00122">
    <property type="entry name" value="E1-E2_ATPase"/>
    <property type="match status" value="1"/>
</dbReference>
<dbReference type="Pfam" id="PF10408">
    <property type="entry name" value="Ufd2P_core"/>
    <property type="match status" value="1"/>
</dbReference>
<feature type="transmembrane region" description="Helical" evidence="12">
    <location>
        <begin position="1236"/>
        <end position="1257"/>
    </location>
</feature>
<dbReference type="Gene3D" id="1.20.1110.10">
    <property type="entry name" value="Calcium-transporting ATPase, transmembrane domain"/>
    <property type="match status" value="2"/>
</dbReference>
<dbReference type="Pfam" id="PF00689">
    <property type="entry name" value="Cation_ATPase_C"/>
    <property type="match status" value="1"/>
</dbReference>
<feature type="compositionally biased region" description="Basic and acidic residues" evidence="11">
    <location>
        <begin position="1332"/>
        <end position="1341"/>
    </location>
</feature>
<evidence type="ECO:0000256" key="3">
    <source>
        <dbReference type="ARBA" id="ARBA00022692"/>
    </source>
</evidence>
<dbReference type="PRINTS" id="PR00121">
    <property type="entry name" value="NAKATPASE"/>
</dbReference>
<dbReference type="CDD" id="cd23810">
    <property type="entry name" value="UBCc_BIRC6"/>
    <property type="match status" value="1"/>
</dbReference>
<dbReference type="GO" id="GO:0034450">
    <property type="term" value="F:ubiquitin-ubiquitin ligase activity"/>
    <property type="evidence" value="ECO:0007669"/>
    <property type="project" value="InterPro"/>
</dbReference>
<dbReference type="PROSITE" id="PS00154">
    <property type="entry name" value="ATPASE_E1_E2"/>
    <property type="match status" value="1"/>
</dbReference>
<dbReference type="PROSITE" id="PS51194">
    <property type="entry name" value="HELICASE_CTER"/>
    <property type="match status" value="1"/>
</dbReference>
<dbReference type="STRING" id="1890364.A0A2P6NJD0"/>
<dbReference type="SMART" id="SM00487">
    <property type="entry name" value="DEXDc"/>
    <property type="match status" value="1"/>
</dbReference>
<keyword evidence="7" id="KW-0067">ATP-binding</keyword>
<keyword evidence="4" id="KW-0547">Nucleotide-binding</keyword>
<dbReference type="PANTHER" id="PTHR43294:SF7">
    <property type="entry name" value="P-TYPE ATPASE"/>
    <property type="match status" value="1"/>
</dbReference>
<dbReference type="InterPro" id="IPR018303">
    <property type="entry name" value="ATPase_P-typ_P_site"/>
</dbReference>
<dbReference type="SUPFAM" id="SSF56784">
    <property type="entry name" value="HAD-like"/>
    <property type="match status" value="1"/>
</dbReference>
<evidence type="ECO:0000256" key="5">
    <source>
        <dbReference type="ARBA" id="ARBA00022786"/>
    </source>
</evidence>
<keyword evidence="9 12" id="KW-1133">Transmembrane helix</keyword>
<dbReference type="Pfam" id="PF00179">
    <property type="entry name" value="UQ_con"/>
    <property type="match status" value="1"/>
</dbReference>
<name>A0A2P6NJD0_9EUKA</name>
<dbReference type="Gene3D" id="3.40.50.10810">
    <property type="entry name" value="Tandem AAA-ATPase domain"/>
    <property type="match status" value="1"/>
</dbReference>
<feature type="transmembrane region" description="Helical" evidence="12">
    <location>
        <begin position="2180"/>
        <end position="2202"/>
    </location>
</feature>
<dbReference type="InterPro" id="IPR038718">
    <property type="entry name" value="SNF2-like_sf"/>
</dbReference>
<dbReference type="GO" id="GO:1902600">
    <property type="term" value="P:proton transmembrane transport"/>
    <property type="evidence" value="ECO:0007669"/>
    <property type="project" value="TreeGrafter"/>
</dbReference>
<comment type="subcellular location">
    <subcellularLocation>
        <location evidence="1">Membrane</location>
        <topology evidence="1">Multi-pass membrane protein</topology>
    </subcellularLocation>
</comment>
<sequence length="3694" mass="417617">MSEQQHNCHCQSLQKDVADIKTFMVTISDQLSRLQEQLGCSNGNETKKRPAKPKTDTNAGKRKTDPPMIDTSTHQNVQKTLATDRNDPLTTSGEVLEGIRDLDIDSMISDSFIEDGPIPIHDKSNQPVAPAKKETKKKSKTKENSKEESKKDTKKTTKKEREKKIVEKKFGEKRSKTSSHPPTTVIPLDKPIQTSSSSVPQQIINPDRREGEAPVLIPMEIARVLLEHQLEGARHMWKCATNPAEEGSGCIIADSMGLGKTIQTITFITTWMKKFREISRKQTALIIVPATVITNWTVEFEKFVYPQNRPKIWHILGGKEINRVEVVTEWLHEGGVMIMSYELFRIMITTNEVSGMKSDLDLIVLDEGHRISNFNSQITEAVEKLKTKRRIILTGYPLQNRLIEYWCMVNFVRPNYLGDRSIFKKTFEEVIAEGLNLDAKDLYKKAANRRLYVLYGMLSMFVLRRSEALLKQVLRGPLKYEYTIMITPSPIQIEEYNRYLSVREIKVSDVLLAQHMLLSILNHPDVLKAKMEKLATQSGQATDEFTSHMDYSWVSPGFKDLVFQWKDGPKLTILMDIIMACKSNQKKALVFTQSLQTLTLIEDAIQLFNSTAQEKVTWFRLDGSTRFEERQTMIDDFNDSTKNIDIFLLSIRAGGVGINLTPASRVILYDVNWNPLHENEAINRAYRYGQIEDVHVYRLITSGSIEHKMYNRQLKKQHLFFGVIDAKNQKRTILAAEVKDLISELETQTPMGRENLENWLKTHNQDPVFEVATQRNAEYIAELTKHAWRLQEENNELIDDRHEREQLDKIIDAVKSGEKGANKLRSEFTTGFENGIDLVKTSRRTSADVMRAFVFGSDAPEQLSDDSFDEADVYAGEEEMFIEREADADAHMIEVKARPRAGVKKVVQPPVLNNMTKKVQGRNEAKYELAMFGQNIAQTHVILQIVNNHRIICESEPKMGPEPRWRPLTISLSSLGGSIHNEFTLQLCDGRTSHDKPRLIGKKVVTLKDLQSSGTTFLLEDEPEMPNLKSSKIGVQRSICVRVTPVSWRIKNGARKSYFCERDRLIEVHETGDGVHTQKQQHSCQGCGFGRDELLTVWKLPRTLKVSPKLPFGHSKSSKTQGLNAMKIFSRKKVEKEDEDHSKEYQADEHLLTLEELAKNYSANINSENPKASAGLERQDAEDRLLRDGKNKLTPPKQTPEIIKFLKEFANYFMILLEFAALLCLIAYLLDRTQPINLYLAIVLIVIVILTCIMSYVQARKSGKLMESFKNLLPPKCTVVRGGHATKIVSEDLVIGDIVYVCSGDKVPADLRLIQCQDLKVDNSSLTGESEPQSRDAKQSKETNPMESKNICFYGTLAVDGSAYGLVMRTGDRTLLGQIVKLTSGKATQTTLEKDVLRFVKFISILALVMGAVFFAVGMGIDYRKWITNLINTIGVIVANVPEGLPATVTVCLTIAARRLAAKQVWVKELESVETLGATTLICSDKTGTLTQNRMTAVHVWYDDEIRNVKHLVPSEDEQHELLEPKKDSCSSLFQVAAICSRAQFEQVDITEELRKKGITSIKDVPIAERAIIGDASETALLRMCESYFDAEMYRQNFPKVFEIPFNSTNKFQLSIHTKLQEKVIMAEPDLVRSGSIDAIRERLSVDRSRPSISHERREDFAQPRQSISDVVRHSVEAVRTSIQMRRVEQTRMAALAAERESIDKLRKQQFTQDFKNEELSKISKNIDSSVHIKSRILALKGAPEIVLAKCSHIMIDGRPQPLTQEWKDKFQKTVETLASGGERVLGFSILPFEDETDPASYNIDKQNFPTKDLTFVGLISLMDPPRPSVPSSVIKCRMAGVKIAMVTGDHPLTAKAIAKQIGLLTYPTREEIAASRNISPDQVPEDDVHAVVVNGQTIRDYTEEDWARVVKKTQCVFARTSPQQKLVIVRHFQDNGEVVAVTGDGVNDSPALKQANIGIAMGIAGSDVAKEAADIILMDDNFSSITNGIEEGRVIFNNLQKSIMYTLSHLVPEVTPFLLSLALGLPVGLSTQLILCIDLGTELAPAIALAYELPESNIMAKPPRDTKTQRLVSASNLIYAYLHIGVIEALAGLTTFFYVMNYHGFESNKIWFKYQYFVTGCGDLNIDGKIYSEDFQLNTLAEAQTAFFIAIVYCQMANLLACKTTSLSIFQHGFKNMRLNIALIIEVCIMVVIVFGLRVVFNSRPPPGFCWLIPLPFALFIVGHVEIIKWVKRVRARRSSERLQDEELITPAHAAAASPQPPTEVPTHRVYMQFRRTDTDGFIMATFPTFSIRTPAQSSLEDEVIRSVFGVSLEPLAGAGIVFLPNLSSQISALSNLASSFFTQPAPMAQTQSQNPMAIDLASILSNLSGVTPTQNNPTSNPQNVNPPAATVTAPNRAKVDRSMIQTIIEEKAKITNSTPVIHLIEARARSSALRKNVTAELKPFYDQLIDFLLTNTITLGTKIIMQEMTRPPQPEQSNVAALLESESKDFLTCLITSLPADQRENHLRYLVAASGYFLRVSVVGKNVMDRAYVKPLKSIHFLFETSPQAFELFAKKLLVEEVAKSSSATGREIETYSTLSPLLSMTSIITQTDNMAFRYASLVNREDTTPPKTSSEFSSVQNMFRSISDEPITCAHTIMKRVFLDKESKENGLRWLSAVLQLNDARHSVSLSDPLFMETQLFLASDGFIANLTMLLFKFCKPFLPISADKFKLVNPQYCVVSPRFDWTRQPKLCDAGRSAEMSTSVEFNFITEIFFITYYCLHVGLHTLIERLGEYEKGFQQCVDYWKERKSLLGEAWREDKDAKKMADSMDHFLSMTEGLDTILKNPEFIHSVLLFVRFCFAFMEDLTQKPNAEVYFSSMPEFMVRDLCDLLFWITRYSTDSLFKEADFVPASVDWAIQLLNGGSRYVKSSLIRSKLAGYLHDLMHLRSHPSYGGHLKFSISGSRLINTCTIGLINIYNDVDVVEGLDVDKETGFSKYGTRLGVSKIFNDLWENPIFLKDFLSHTEDLPFQKMIRILLQDSMHHLDDSLGRLMDIRQLQLAMEDKTEWDSQDDTMKKEREGYYKSQQKTAKGFMSMANSSLDFVIKMAQTPRIKAIFLKPNVLPVFSGFLNHFFDVLCGPKRSNLKVKEPEKYNFSPKELLRKISTITTTFVSEPSFISCVLSDGDFSPSTLYEARTIVDRQGLLVGEALEQFTKFVASVQPPDVSAPVSSHTEDPLNQMEISEPEEEDISERYAEKMKDMVFDSCSMADEEGKYNHHYASQIQGGTSANKSKMERILKEMTMLSESLPVSVSSSIFVRADEERVDAMKAIIIGPEGTPYSGGVFEFHIFFPPNYPHDPLLINLETTGNGTVRFNPNLYNDGKVCLSLLGTWHGGRDSTSKWNPVSSNLHQVLVSIQALILLDEPYYNEPAYESQRGTKEGDKRSFEYNEPLRLATIRHAMITQVRSPPQGFEEVVRHHFDIQRGRLVRQCEKWVGEASETFKPKMEKALEDLKRELLLGTCVSKEPCRKRNKLARKPKRNNSWRRSDAQQHGGGINEQTLKSVFLLLSEELRNDVEEFISEKECMVEPGHPGYADVYAENERYLVFGELKYVPVGFLQLGRSYPYPVNRLSVRKFLQYNCDSFEEILDESRLDTEFQRLWIKQKDARATNPEFNRTKPTIVFALMGVGTHVFVDSILIKPKTANQDPLKK</sequence>
<feature type="domain" description="UBC core" evidence="13">
    <location>
        <begin position="3275"/>
        <end position="3444"/>
    </location>
</feature>
<dbReference type="Pfam" id="PF00176">
    <property type="entry name" value="SNF2-rel_dom"/>
    <property type="match status" value="1"/>
</dbReference>
<dbReference type="InterPro" id="IPR050510">
    <property type="entry name" value="Cation_transp_ATPase_P-type"/>
</dbReference>
<dbReference type="InterPro" id="IPR001650">
    <property type="entry name" value="Helicase_C-like"/>
</dbReference>
<dbReference type="Proteomes" id="UP000241769">
    <property type="component" value="Unassembled WGS sequence"/>
</dbReference>
<evidence type="ECO:0000313" key="17">
    <source>
        <dbReference type="Proteomes" id="UP000241769"/>
    </source>
</evidence>
<keyword evidence="2" id="KW-0808">Transferase</keyword>
<dbReference type="SUPFAM" id="SSF81653">
    <property type="entry name" value="Calcium ATPase, transduction domain A"/>
    <property type="match status" value="1"/>
</dbReference>
<dbReference type="FunFam" id="1.20.1110.10:FF:000095">
    <property type="entry name" value="Sodium/potassium-transporting ATPase subunit alpha-1"/>
    <property type="match status" value="1"/>
</dbReference>
<dbReference type="InterPro" id="IPR027417">
    <property type="entry name" value="P-loop_NTPase"/>
</dbReference>
<keyword evidence="3 12" id="KW-0812">Transmembrane</keyword>
<dbReference type="SUPFAM" id="SSF54495">
    <property type="entry name" value="UBC-like"/>
    <property type="match status" value="1"/>
</dbReference>
<dbReference type="InterPro" id="IPR023298">
    <property type="entry name" value="ATPase_P-typ_TM_dom_sf"/>
</dbReference>
<gene>
    <name evidence="16" type="ORF">PROFUN_08513</name>
</gene>
<keyword evidence="8" id="KW-1278">Translocase</keyword>
<feature type="domain" description="Helicase ATP-binding" evidence="14">
    <location>
        <begin position="241"/>
        <end position="415"/>
    </location>
</feature>
<dbReference type="SMART" id="SM00212">
    <property type="entry name" value="UBCc"/>
    <property type="match status" value="1"/>
</dbReference>
<dbReference type="Gene3D" id="3.40.50.300">
    <property type="entry name" value="P-loop containing nucleotide triphosphate hydrolases"/>
    <property type="match status" value="1"/>
</dbReference>
<organism evidence="16 17">
    <name type="scientific">Planoprotostelium fungivorum</name>
    <dbReference type="NCBI Taxonomy" id="1890364"/>
    <lineage>
        <taxon>Eukaryota</taxon>
        <taxon>Amoebozoa</taxon>
        <taxon>Evosea</taxon>
        <taxon>Variosea</taxon>
        <taxon>Cavosteliida</taxon>
        <taxon>Cavosteliaceae</taxon>
        <taxon>Planoprotostelium</taxon>
    </lineage>
</organism>
<dbReference type="SMART" id="SM00831">
    <property type="entry name" value="Cation_ATPase_N"/>
    <property type="match status" value="1"/>
</dbReference>
<evidence type="ECO:0000256" key="6">
    <source>
        <dbReference type="ARBA" id="ARBA00022801"/>
    </source>
</evidence>
<dbReference type="SMART" id="SM00490">
    <property type="entry name" value="HELICc"/>
    <property type="match status" value="1"/>
</dbReference>
<dbReference type="InterPro" id="IPR014001">
    <property type="entry name" value="Helicase_ATP-bd"/>
</dbReference>
<dbReference type="InterPro" id="IPR006068">
    <property type="entry name" value="ATPase_P-typ_cation-transptr_C"/>
</dbReference>
<dbReference type="PROSITE" id="PS50127">
    <property type="entry name" value="UBC_2"/>
    <property type="match status" value="1"/>
</dbReference>
<dbReference type="Gene3D" id="3.40.1110.10">
    <property type="entry name" value="Calcium-transporting ATPase, cytoplasmic domain N"/>
    <property type="match status" value="1"/>
</dbReference>
<feature type="compositionally biased region" description="Polar residues" evidence="11">
    <location>
        <begin position="70"/>
        <end position="81"/>
    </location>
</feature>
<dbReference type="Gene3D" id="4.10.6.10">
    <property type="entry name" value="Fusion Protein Of Alpha-na,k-atpase With Glutathione S-transferase, Domain 3"/>
    <property type="match status" value="1"/>
</dbReference>
<feature type="region of interest" description="Disordered" evidence="11">
    <location>
        <begin position="3207"/>
        <end position="3230"/>
    </location>
</feature>
<dbReference type="InterPro" id="IPR004014">
    <property type="entry name" value="ATPase_P-typ_cation-transptr_N"/>
</dbReference>
<proteinExistence type="predicted"/>
<feature type="region of interest" description="Disordered" evidence="11">
    <location>
        <begin position="113"/>
        <end position="200"/>
    </location>
</feature>
<evidence type="ECO:0000256" key="4">
    <source>
        <dbReference type="ARBA" id="ARBA00022741"/>
    </source>
</evidence>
<dbReference type="GO" id="GO:0000151">
    <property type="term" value="C:ubiquitin ligase complex"/>
    <property type="evidence" value="ECO:0007669"/>
    <property type="project" value="InterPro"/>
</dbReference>
<dbReference type="Pfam" id="PF13246">
    <property type="entry name" value="Cation_ATPase"/>
    <property type="match status" value="2"/>
</dbReference>
<dbReference type="Gene3D" id="2.70.150.10">
    <property type="entry name" value="Calcium-transporting ATPase, cytoplasmic transduction domain A"/>
    <property type="match status" value="1"/>
</dbReference>
<dbReference type="SUPFAM" id="SSF52540">
    <property type="entry name" value="P-loop containing nucleoside triphosphate hydrolases"/>
    <property type="match status" value="2"/>
</dbReference>
<dbReference type="CDD" id="cd18793">
    <property type="entry name" value="SF2_C_SNF"/>
    <property type="match status" value="1"/>
</dbReference>
<dbReference type="OrthoDB" id="158672at2759"/>
<dbReference type="InterPro" id="IPR023299">
    <property type="entry name" value="ATPase_P-typ_cyto_dom_N"/>
</dbReference>
<feature type="compositionally biased region" description="Low complexity" evidence="11">
    <location>
        <begin position="2372"/>
        <end position="2389"/>
    </location>
</feature>
<evidence type="ECO:0000256" key="10">
    <source>
        <dbReference type="ARBA" id="ARBA00023136"/>
    </source>
</evidence>
<dbReference type="GO" id="GO:0036376">
    <property type="term" value="P:sodium ion export across plasma membrane"/>
    <property type="evidence" value="ECO:0007669"/>
    <property type="project" value="TreeGrafter"/>
</dbReference>
<dbReference type="GO" id="GO:0005391">
    <property type="term" value="F:P-type sodium:potassium-exchanging transporter activity"/>
    <property type="evidence" value="ECO:0007669"/>
    <property type="project" value="TreeGrafter"/>
</dbReference>
<dbReference type="GO" id="GO:0005524">
    <property type="term" value="F:ATP binding"/>
    <property type="evidence" value="ECO:0007669"/>
    <property type="project" value="UniProtKB-KW"/>
</dbReference>
<dbReference type="FunFam" id="3.40.50.1000:FF:000083">
    <property type="entry name" value="Sodium/potassium-transporting ATPase subunit alpha"/>
    <property type="match status" value="1"/>
</dbReference>
<dbReference type="PANTHER" id="PTHR43294">
    <property type="entry name" value="SODIUM/POTASSIUM-TRANSPORTING ATPASE SUBUNIT ALPHA"/>
    <property type="match status" value="1"/>
</dbReference>
<accession>A0A2P6NJD0</accession>
<dbReference type="InterPro" id="IPR001757">
    <property type="entry name" value="P_typ_ATPase"/>
</dbReference>
<dbReference type="InterPro" id="IPR000330">
    <property type="entry name" value="SNF2_N"/>
</dbReference>
<dbReference type="FunFam" id="2.70.150.10:FF:000003">
    <property type="entry name" value="Sodium/potassium-transporting ATPase subunit alpha"/>
    <property type="match status" value="1"/>
</dbReference>
<dbReference type="InParanoid" id="A0A2P6NJD0"/>
<evidence type="ECO:0000256" key="12">
    <source>
        <dbReference type="SAM" id="Phobius"/>
    </source>
</evidence>
<dbReference type="InterPro" id="IPR049730">
    <property type="entry name" value="SNF2/RAD54-like_C"/>
</dbReference>
<evidence type="ECO:0000313" key="16">
    <source>
        <dbReference type="EMBL" id="PRP84051.1"/>
    </source>
</evidence>
<dbReference type="InterPro" id="IPR059000">
    <property type="entry name" value="ATPase_P-type_domA"/>
</dbReference>
<feature type="compositionally biased region" description="Basic residues" evidence="11">
    <location>
        <begin position="3513"/>
        <end position="3526"/>
    </location>
</feature>
<evidence type="ECO:0000256" key="2">
    <source>
        <dbReference type="ARBA" id="ARBA00022679"/>
    </source>
</evidence>
<feature type="domain" description="Helicase C-terminal" evidence="15">
    <location>
        <begin position="573"/>
        <end position="742"/>
    </location>
</feature>
<keyword evidence="6" id="KW-0378">Hydrolase</keyword>
<dbReference type="GO" id="GO:0030007">
    <property type="term" value="P:intracellular potassium ion homeostasis"/>
    <property type="evidence" value="ECO:0007669"/>
    <property type="project" value="TreeGrafter"/>
</dbReference>
<dbReference type="SUPFAM" id="SSF81665">
    <property type="entry name" value="Calcium ATPase, transmembrane domain M"/>
    <property type="match status" value="1"/>
</dbReference>
<feature type="transmembrane region" description="Helical" evidence="12">
    <location>
        <begin position="2214"/>
        <end position="2232"/>
    </location>
</feature>
<feature type="transmembrane region" description="Helical" evidence="12">
    <location>
        <begin position="1209"/>
        <end position="1230"/>
    </location>
</feature>
<feature type="region of interest" description="Disordered" evidence="11">
    <location>
        <begin position="2371"/>
        <end position="2390"/>
    </location>
</feature>
<dbReference type="GO" id="GO:0006883">
    <property type="term" value="P:intracellular sodium ion homeostasis"/>
    <property type="evidence" value="ECO:0007669"/>
    <property type="project" value="TreeGrafter"/>
</dbReference>
<dbReference type="GO" id="GO:0016887">
    <property type="term" value="F:ATP hydrolysis activity"/>
    <property type="evidence" value="ECO:0007669"/>
    <property type="project" value="InterPro"/>
</dbReference>
<keyword evidence="10 12" id="KW-0472">Membrane</keyword>